<dbReference type="Proteomes" id="UP000028302">
    <property type="component" value="Unassembled WGS sequence"/>
</dbReference>
<keyword evidence="5 9" id="KW-0812">Transmembrane</keyword>
<gene>
    <name evidence="11" type="ORF">C41B8_00965</name>
</gene>
<keyword evidence="7 9" id="KW-0472">Membrane</keyword>
<comment type="subcellular location">
    <subcellularLocation>
        <location evidence="1 9">Cell inner membrane</location>
        <topology evidence="1 9">Multi-pass membrane protein</topology>
    </subcellularLocation>
</comment>
<dbReference type="EMBL" id="APNK01000001">
    <property type="protein sequence ID" value="KEZ79276.1"/>
    <property type="molecule type" value="Genomic_DNA"/>
</dbReference>
<keyword evidence="6 9" id="KW-1133">Transmembrane helix</keyword>
<feature type="transmembrane region" description="Helical" evidence="9">
    <location>
        <begin position="151"/>
        <end position="172"/>
    </location>
</feature>
<keyword evidence="3" id="KW-1003">Cell membrane</keyword>
<comment type="function">
    <text evidence="9">Part of the tripartite ATP-independent periplasmic (TRAP) transport system.</text>
</comment>
<feature type="domain" description="Tripartite ATP-independent periplasmic transporters DctQ component" evidence="10">
    <location>
        <begin position="48"/>
        <end position="175"/>
    </location>
</feature>
<name>A0A084IRE2_SALHC</name>
<dbReference type="eggNOG" id="COG3090">
    <property type="taxonomic scope" value="Bacteria"/>
</dbReference>
<evidence type="ECO:0000256" key="2">
    <source>
        <dbReference type="ARBA" id="ARBA00022448"/>
    </source>
</evidence>
<dbReference type="InterPro" id="IPR055348">
    <property type="entry name" value="DctQ"/>
</dbReference>
<evidence type="ECO:0000256" key="4">
    <source>
        <dbReference type="ARBA" id="ARBA00022519"/>
    </source>
</evidence>
<dbReference type="PANTHER" id="PTHR35011">
    <property type="entry name" value="2,3-DIKETO-L-GULONATE TRAP TRANSPORTER SMALL PERMEASE PROTEIN YIAM"/>
    <property type="match status" value="1"/>
</dbReference>
<protein>
    <recommendedName>
        <fullName evidence="9">TRAP transporter small permease protein</fullName>
    </recommendedName>
</protein>
<evidence type="ECO:0000256" key="1">
    <source>
        <dbReference type="ARBA" id="ARBA00004429"/>
    </source>
</evidence>
<dbReference type="InterPro" id="IPR007387">
    <property type="entry name" value="TRAP_DctQ"/>
</dbReference>
<dbReference type="AlphaFoldDB" id="A0A084IRE2"/>
<evidence type="ECO:0000256" key="9">
    <source>
        <dbReference type="RuleBase" id="RU369079"/>
    </source>
</evidence>
<evidence type="ECO:0000256" key="5">
    <source>
        <dbReference type="ARBA" id="ARBA00022692"/>
    </source>
</evidence>
<dbReference type="GO" id="GO:0015740">
    <property type="term" value="P:C4-dicarboxylate transport"/>
    <property type="evidence" value="ECO:0007669"/>
    <property type="project" value="TreeGrafter"/>
</dbReference>
<dbReference type="GO" id="GO:0005886">
    <property type="term" value="C:plasma membrane"/>
    <property type="evidence" value="ECO:0007669"/>
    <property type="project" value="UniProtKB-SubCell"/>
</dbReference>
<organism evidence="11 12">
    <name type="scientific">Salinisphaera hydrothermalis (strain C41B8)</name>
    <dbReference type="NCBI Taxonomy" id="1304275"/>
    <lineage>
        <taxon>Bacteria</taxon>
        <taxon>Pseudomonadati</taxon>
        <taxon>Pseudomonadota</taxon>
        <taxon>Gammaproteobacteria</taxon>
        <taxon>Salinisphaerales</taxon>
        <taxon>Salinisphaeraceae</taxon>
        <taxon>Salinisphaera</taxon>
    </lineage>
</organism>
<feature type="transmembrane region" description="Helical" evidence="9">
    <location>
        <begin position="110"/>
        <end position="131"/>
    </location>
</feature>
<keyword evidence="2 9" id="KW-0813">Transport</keyword>
<comment type="similarity">
    <text evidence="8 9">Belongs to the TRAP transporter small permease family.</text>
</comment>
<evidence type="ECO:0000256" key="7">
    <source>
        <dbReference type="ARBA" id="ARBA00023136"/>
    </source>
</evidence>
<reference evidence="11 12" key="1">
    <citation type="submission" date="2013-03" db="EMBL/GenBank/DDBJ databases">
        <title>Salinisphaera hydrothermalis C41B8 Genome Sequencing.</title>
        <authorList>
            <person name="Li C."/>
            <person name="Lai Q."/>
            <person name="Shao Z."/>
        </authorList>
    </citation>
    <scope>NUCLEOTIDE SEQUENCE [LARGE SCALE GENOMIC DNA]</scope>
    <source>
        <strain evidence="11 12">C41B8</strain>
    </source>
</reference>
<evidence type="ECO:0000259" key="10">
    <source>
        <dbReference type="Pfam" id="PF04290"/>
    </source>
</evidence>
<sequence length="183" mass="20156">MDRQGSSNSAEASTGHTVPAGLAVARRVLDGIAWLCMLAAGLGLVFIVASFGWLVYGRYILNNTPTWIEQLSLLLIIYIVCLGTAVGVHRHTHLSIDFVRDGLPRWPRRILHVLADLMVVAFGVIMLWQGWVLTLTNADHQLPMLGVTASWRAAPLVLCGALIVVFTVFDFIERLFTNPGELH</sequence>
<comment type="subunit">
    <text evidence="9">The complex comprises the extracytoplasmic solute receptor protein and the two transmembrane proteins.</text>
</comment>
<proteinExistence type="inferred from homology"/>
<dbReference type="PANTHER" id="PTHR35011:SF11">
    <property type="entry name" value="TRAP TRANSPORTER SMALL PERMEASE PROTEIN"/>
    <property type="match status" value="1"/>
</dbReference>
<dbReference type="Pfam" id="PF04290">
    <property type="entry name" value="DctQ"/>
    <property type="match status" value="1"/>
</dbReference>
<accession>A0A084IRE2</accession>
<dbReference type="STRING" id="1304275.C41B8_00965"/>
<evidence type="ECO:0000313" key="11">
    <source>
        <dbReference type="EMBL" id="KEZ79276.1"/>
    </source>
</evidence>
<evidence type="ECO:0000256" key="8">
    <source>
        <dbReference type="ARBA" id="ARBA00038436"/>
    </source>
</evidence>
<keyword evidence="12" id="KW-1185">Reference proteome</keyword>
<keyword evidence="4 9" id="KW-0997">Cell inner membrane</keyword>
<comment type="caution">
    <text evidence="11">The sequence shown here is derived from an EMBL/GenBank/DDBJ whole genome shotgun (WGS) entry which is preliminary data.</text>
</comment>
<evidence type="ECO:0000256" key="3">
    <source>
        <dbReference type="ARBA" id="ARBA00022475"/>
    </source>
</evidence>
<evidence type="ECO:0000313" key="12">
    <source>
        <dbReference type="Proteomes" id="UP000028302"/>
    </source>
</evidence>
<feature type="transmembrane region" description="Helical" evidence="9">
    <location>
        <begin position="32"/>
        <end position="55"/>
    </location>
</feature>
<dbReference type="GO" id="GO:0022857">
    <property type="term" value="F:transmembrane transporter activity"/>
    <property type="evidence" value="ECO:0007669"/>
    <property type="project" value="UniProtKB-UniRule"/>
</dbReference>
<evidence type="ECO:0000256" key="6">
    <source>
        <dbReference type="ARBA" id="ARBA00022989"/>
    </source>
</evidence>
<feature type="transmembrane region" description="Helical" evidence="9">
    <location>
        <begin position="67"/>
        <end position="89"/>
    </location>
</feature>